<evidence type="ECO:0000256" key="11">
    <source>
        <dbReference type="HAMAP-Rule" id="MF_00354"/>
    </source>
</evidence>
<name>A0ABR9VST9_9SYNC</name>
<feature type="binding site" evidence="11">
    <location>
        <position position="221"/>
    </location>
    <ligand>
        <name>FMN</name>
        <dbReference type="ChEBI" id="CHEBI:58210"/>
    </ligand>
</feature>
<dbReference type="CDD" id="cd02811">
    <property type="entry name" value="IDI-2_FMN"/>
    <property type="match status" value="1"/>
</dbReference>
<dbReference type="PIRSF" id="PIRSF003314">
    <property type="entry name" value="IPP_isomerase"/>
    <property type="match status" value="1"/>
</dbReference>
<comment type="cofactor">
    <cofactor evidence="11">
        <name>Mg(2+)</name>
        <dbReference type="ChEBI" id="CHEBI:18420"/>
    </cofactor>
</comment>
<feature type="binding site" evidence="11">
    <location>
        <begin position="7"/>
        <end position="8"/>
    </location>
    <ligand>
        <name>substrate</name>
    </ligand>
</feature>
<feature type="binding site" evidence="11">
    <location>
        <position position="96"/>
    </location>
    <ligand>
        <name>FMN</name>
        <dbReference type="ChEBI" id="CHEBI:58210"/>
    </ligand>
</feature>
<comment type="caution">
    <text evidence="11">Lacks conserved residue(s) required for the propagation of feature annotation.</text>
</comment>
<comment type="similarity">
    <text evidence="11">Belongs to the IPP isomerase type 2 family.</text>
</comment>
<dbReference type="GO" id="GO:0004452">
    <property type="term" value="F:isopentenyl-diphosphate delta-isomerase activity"/>
    <property type="evidence" value="ECO:0007669"/>
    <property type="project" value="UniProtKB-EC"/>
</dbReference>
<keyword evidence="4 11" id="KW-0288">FMN</keyword>
<reference evidence="13 14" key="1">
    <citation type="submission" date="2020-10" db="EMBL/GenBank/DDBJ databases">
        <authorList>
            <person name="Castelo-Branco R."/>
            <person name="Eusebio N."/>
            <person name="Adriana R."/>
            <person name="Vieira A."/>
            <person name="Brugerolle De Fraissinette N."/>
            <person name="Rezende De Castro R."/>
            <person name="Schneider M.P."/>
            <person name="Vasconcelos V."/>
            <person name="Leao P.N."/>
        </authorList>
    </citation>
    <scope>NUCLEOTIDE SEQUENCE [LARGE SCALE GENOMIC DNA]</scope>
    <source>
        <strain evidence="13 14">LEGE 00031</strain>
    </source>
</reference>
<keyword evidence="6 11" id="KW-0460">Magnesium</keyword>
<comment type="catalytic activity">
    <reaction evidence="11">
        <text>isopentenyl diphosphate = dimethylallyl diphosphate</text>
        <dbReference type="Rhea" id="RHEA:23284"/>
        <dbReference type="ChEBI" id="CHEBI:57623"/>
        <dbReference type="ChEBI" id="CHEBI:128769"/>
        <dbReference type="EC" id="5.3.3.2"/>
    </reaction>
</comment>
<evidence type="ECO:0000313" key="14">
    <source>
        <dbReference type="Proteomes" id="UP000658720"/>
    </source>
</evidence>
<proteinExistence type="inferred from homology"/>
<organism evidence="13 14">
    <name type="scientific">Synechocystis salina LEGE 00031</name>
    <dbReference type="NCBI Taxonomy" id="1828736"/>
    <lineage>
        <taxon>Bacteria</taxon>
        <taxon>Bacillati</taxon>
        <taxon>Cyanobacteriota</taxon>
        <taxon>Cyanophyceae</taxon>
        <taxon>Synechococcales</taxon>
        <taxon>Merismopediaceae</taxon>
        <taxon>Synechocystis</taxon>
    </lineage>
</organism>
<comment type="function">
    <text evidence="11">Involved in the biosynthesis of isoprenoids. Catalyzes the 1,3-allylic rearrangement of the homoallylic substrate isopentenyl (IPP) to its allylic isomer, dimethylallyl diphosphate (DMAPP).</text>
</comment>
<gene>
    <name evidence="11" type="primary">fni</name>
    <name evidence="13" type="ORF">IQ217_06655</name>
</gene>
<evidence type="ECO:0000256" key="2">
    <source>
        <dbReference type="ARBA" id="ARBA00022490"/>
    </source>
</evidence>
<feature type="binding site" evidence="11">
    <location>
        <position position="159"/>
    </location>
    <ligand>
        <name>substrate</name>
    </ligand>
</feature>
<keyword evidence="7 11" id="KW-0521">NADP</keyword>
<accession>A0ABR9VST9</accession>
<evidence type="ECO:0000256" key="10">
    <source>
        <dbReference type="ARBA" id="ARBA00025810"/>
    </source>
</evidence>
<feature type="domain" description="FMN-dependent dehydrogenase" evidence="12">
    <location>
        <begin position="174"/>
        <end position="320"/>
    </location>
</feature>
<dbReference type="RefSeq" id="WP_194019352.1">
    <property type="nucleotide sequence ID" value="NZ_JADEVV010000014.1"/>
</dbReference>
<keyword evidence="14" id="KW-1185">Reference proteome</keyword>
<feature type="binding site" evidence="11">
    <location>
        <position position="191"/>
    </location>
    <ligand>
        <name>FMN</name>
        <dbReference type="ChEBI" id="CHEBI:58210"/>
    </ligand>
</feature>
<dbReference type="InterPro" id="IPR000262">
    <property type="entry name" value="FMN-dep_DH"/>
</dbReference>
<dbReference type="NCBIfam" id="TIGR02151">
    <property type="entry name" value="IPP_isom_2"/>
    <property type="match status" value="1"/>
</dbReference>
<evidence type="ECO:0000256" key="6">
    <source>
        <dbReference type="ARBA" id="ARBA00022842"/>
    </source>
</evidence>
<sequence>MDSTPHRKSDHIRIVLEEDVLGKGVSTGFERLMLEHCALPEVDLDGVDLGLNLWGKSLAYPWLISSMTGGTPEAKQINLFLAEVAQTLGIAMGLGSQRAAIENPDLAATYQVRSVAPDILLFANLGLVQLNYGYGLAEAQRAVAMIEADALILHLNPLQEAVQPDGDRRWSGLWPKLETLVQGLEVPVIVKEVGNGISGPVAKRLQECGVKAIDVAGAGGTSWSEVEAHRQTDRQAKEVAHNFADWGLPTALSLQQVVQNTEQIPIFASGGIRSGIDGAKAIALGATLVGSAAPVLAEATVNAQRVYDHYQARLRELKIAAFCCDAANLTQLAQVPLWDRQSGQRLTKP</sequence>
<keyword evidence="2 11" id="KW-0963">Cytoplasm</keyword>
<dbReference type="SUPFAM" id="SSF51395">
    <property type="entry name" value="FMN-linked oxidoreductases"/>
    <property type="match status" value="1"/>
</dbReference>
<evidence type="ECO:0000259" key="12">
    <source>
        <dbReference type="Pfam" id="PF01070"/>
    </source>
</evidence>
<dbReference type="HAMAP" id="MF_00354">
    <property type="entry name" value="Idi_2"/>
    <property type="match status" value="1"/>
</dbReference>
<evidence type="ECO:0000256" key="4">
    <source>
        <dbReference type="ARBA" id="ARBA00022643"/>
    </source>
</evidence>
<evidence type="ECO:0000256" key="8">
    <source>
        <dbReference type="ARBA" id="ARBA00023229"/>
    </source>
</evidence>
<keyword evidence="9 11" id="KW-0413">Isomerase</keyword>
<dbReference type="EMBL" id="JADEVV010000014">
    <property type="protein sequence ID" value="MBE9253538.1"/>
    <property type="molecule type" value="Genomic_DNA"/>
</dbReference>
<keyword evidence="3 11" id="KW-0285">Flavoprotein</keyword>
<evidence type="ECO:0000313" key="13">
    <source>
        <dbReference type="EMBL" id="MBE9253538.1"/>
    </source>
</evidence>
<dbReference type="EC" id="5.3.3.2" evidence="11"/>
<dbReference type="Gene3D" id="3.20.20.70">
    <property type="entry name" value="Aldolase class I"/>
    <property type="match status" value="1"/>
</dbReference>
<feature type="binding site" evidence="11">
    <location>
        <begin position="271"/>
        <end position="273"/>
    </location>
    <ligand>
        <name>FMN</name>
        <dbReference type="ChEBI" id="CHEBI:58210"/>
    </ligand>
</feature>
<dbReference type="InterPro" id="IPR013785">
    <property type="entry name" value="Aldolase_TIM"/>
</dbReference>
<evidence type="ECO:0000256" key="1">
    <source>
        <dbReference type="ARBA" id="ARBA00001917"/>
    </source>
</evidence>
<feature type="binding site" evidence="11">
    <location>
        <position position="124"/>
    </location>
    <ligand>
        <name>FMN</name>
        <dbReference type="ChEBI" id="CHEBI:58210"/>
    </ligand>
</feature>
<evidence type="ECO:0000256" key="9">
    <source>
        <dbReference type="ARBA" id="ARBA00023235"/>
    </source>
</evidence>
<feature type="binding site" evidence="11">
    <location>
        <position position="65"/>
    </location>
    <ligand>
        <name>FMN</name>
        <dbReference type="ChEBI" id="CHEBI:58210"/>
    </ligand>
</feature>
<keyword evidence="8 11" id="KW-0414">Isoprene biosynthesis</keyword>
<comment type="subcellular location">
    <subcellularLocation>
        <location evidence="11">Cytoplasm</location>
    </subcellularLocation>
</comment>
<dbReference type="PANTHER" id="PTHR43665:SF1">
    <property type="entry name" value="ISOPENTENYL-DIPHOSPHATE DELTA-ISOMERASE"/>
    <property type="match status" value="1"/>
</dbReference>
<feature type="binding site" evidence="11">
    <location>
        <begin position="66"/>
        <end position="68"/>
    </location>
    <ligand>
        <name>FMN</name>
        <dbReference type="ChEBI" id="CHEBI:58210"/>
    </ligand>
</feature>
<protein>
    <recommendedName>
        <fullName evidence="11">Isopentenyl-diphosphate delta-isomerase</fullName>
        <shortName evidence="11">IPP isomerase</shortName>
        <ecNumber evidence="11">5.3.3.2</ecNumber>
    </recommendedName>
    <alternativeName>
        <fullName evidence="11">Isopentenyl diphosphate:dimethylallyl diphosphate isomerase</fullName>
    </alternativeName>
    <alternativeName>
        <fullName evidence="11">Isopentenyl pyrophosphate isomerase</fullName>
    </alternativeName>
    <alternativeName>
        <fullName evidence="11">Type 2 isopentenyl diphosphate isomerase</fullName>
        <shortName evidence="11">IDI-2</shortName>
    </alternativeName>
</protein>
<dbReference type="InterPro" id="IPR011179">
    <property type="entry name" value="IPdP_isomerase"/>
</dbReference>
<evidence type="ECO:0000256" key="3">
    <source>
        <dbReference type="ARBA" id="ARBA00022630"/>
    </source>
</evidence>
<dbReference type="Proteomes" id="UP000658720">
    <property type="component" value="Unassembled WGS sequence"/>
</dbReference>
<keyword evidence="5 11" id="KW-0479">Metal-binding</keyword>
<comment type="cofactor">
    <cofactor evidence="1 11">
        <name>FMN</name>
        <dbReference type="ChEBI" id="CHEBI:58210"/>
    </cofactor>
</comment>
<feature type="binding site" evidence="11">
    <location>
        <position position="160"/>
    </location>
    <ligand>
        <name>Mg(2+)</name>
        <dbReference type="ChEBI" id="CHEBI:18420"/>
    </ligand>
</feature>
<comment type="caution">
    <text evidence="13">The sequence shown here is derived from an EMBL/GenBank/DDBJ whole genome shotgun (WGS) entry which is preliminary data.</text>
</comment>
<feature type="binding site" evidence="11">
    <location>
        <begin position="96"/>
        <end position="98"/>
    </location>
    <ligand>
        <name>substrate</name>
    </ligand>
</feature>
<dbReference type="PANTHER" id="PTHR43665">
    <property type="entry name" value="ISOPENTENYL-DIPHOSPHATE DELTA-ISOMERASE"/>
    <property type="match status" value="1"/>
</dbReference>
<evidence type="ECO:0000256" key="5">
    <source>
        <dbReference type="ARBA" id="ARBA00022723"/>
    </source>
</evidence>
<feature type="binding site" evidence="11">
    <location>
        <begin position="292"/>
        <end position="293"/>
    </location>
    <ligand>
        <name>FMN</name>
        <dbReference type="ChEBI" id="CHEBI:58210"/>
    </ligand>
</feature>
<comment type="subunit">
    <text evidence="10 11">Homooctamer. Dimer of tetramers.</text>
</comment>
<dbReference type="Pfam" id="PF01070">
    <property type="entry name" value="FMN_dh"/>
    <property type="match status" value="1"/>
</dbReference>
<comment type="cofactor">
    <cofactor evidence="11">
        <name>NADPH</name>
        <dbReference type="ChEBI" id="CHEBI:57783"/>
    </cofactor>
</comment>
<evidence type="ECO:0000256" key="7">
    <source>
        <dbReference type="ARBA" id="ARBA00022857"/>
    </source>
</evidence>